<proteinExistence type="predicted"/>
<evidence type="ECO:0000259" key="4">
    <source>
        <dbReference type="PROSITE" id="PS50893"/>
    </source>
</evidence>
<name>A0A6J6EZB1_9ZZZZ</name>
<evidence type="ECO:0000313" key="5">
    <source>
        <dbReference type="EMBL" id="CAB4580004.1"/>
    </source>
</evidence>
<dbReference type="InterPro" id="IPR003439">
    <property type="entry name" value="ABC_transporter-like_ATP-bd"/>
</dbReference>
<feature type="domain" description="ABC transporter" evidence="4">
    <location>
        <begin position="323"/>
        <end position="535"/>
    </location>
</feature>
<dbReference type="GO" id="GO:0016887">
    <property type="term" value="F:ATP hydrolysis activity"/>
    <property type="evidence" value="ECO:0007669"/>
    <property type="project" value="InterPro"/>
</dbReference>
<dbReference type="SUPFAM" id="SSF52540">
    <property type="entry name" value="P-loop containing nucleoside triphosphate hydrolases"/>
    <property type="match status" value="2"/>
</dbReference>
<evidence type="ECO:0000256" key="1">
    <source>
        <dbReference type="ARBA" id="ARBA00022741"/>
    </source>
</evidence>
<protein>
    <submittedName>
        <fullName evidence="5">Unannotated protein</fullName>
    </submittedName>
</protein>
<gene>
    <name evidence="5" type="ORF">UFOPK1726_00843</name>
</gene>
<feature type="coiled-coil region" evidence="3">
    <location>
        <begin position="256"/>
        <end position="283"/>
    </location>
</feature>
<dbReference type="AlphaFoldDB" id="A0A6J6EZB1"/>
<dbReference type="InterPro" id="IPR027417">
    <property type="entry name" value="P-loop_NTPase"/>
</dbReference>
<feature type="domain" description="ABC transporter" evidence="4">
    <location>
        <begin position="4"/>
        <end position="260"/>
    </location>
</feature>
<dbReference type="EMBL" id="CAEZTT010000097">
    <property type="protein sequence ID" value="CAB4580004.1"/>
    <property type="molecule type" value="Genomic_DNA"/>
</dbReference>
<dbReference type="CDD" id="cd03221">
    <property type="entry name" value="ABCF_EF-3"/>
    <property type="match status" value="2"/>
</dbReference>
<dbReference type="PROSITE" id="PS50893">
    <property type="entry name" value="ABC_TRANSPORTER_2"/>
    <property type="match status" value="2"/>
</dbReference>
<dbReference type="Pfam" id="PF00005">
    <property type="entry name" value="ABC_tran"/>
    <property type="match status" value="2"/>
</dbReference>
<dbReference type="GO" id="GO:0005524">
    <property type="term" value="F:ATP binding"/>
    <property type="evidence" value="ECO:0007669"/>
    <property type="project" value="UniProtKB-KW"/>
</dbReference>
<dbReference type="InterPro" id="IPR051309">
    <property type="entry name" value="ABCF_ATPase"/>
</dbReference>
<dbReference type="PANTHER" id="PTHR42855">
    <property type="entry name" value="ABC TRANSPORTER ATP-BINDING SUBUNIT"/>
    <property type="match status" value="1"/>
</dbReference>
<dbReference type="FunFam" id="3.40.50.300:FF:000011">
    <property type="entry name" value="Putative ABC transporter ATP-binding component"/>
    <property type="match status" value="1"/>
</dbReference>
<reference evidence="5" key="1">
    <citation type="submission" date="2020-05" db="EMBL/GenBank/DDBJ databases">
        <authorList>
            <person name="Chiriac C."/>
            <person name="Salcher M."/>
            <person name="Ghai R."/>
            <person name="Kavagutti S V."/>
        </authorList>
    </citation>
    <scope>NUCLEOTIDE SEQUENCE</scope>
</reference>
<keyword evidence="2" id="KW-0067">ATP-binding</keyword>
<accession>A0A6J6EZB1</accession>
<evidence type="ECO:0000256" key="3">
    <source>
        <dbReference type="SAM" id="Coils"/>
    </source>
</evidence>
<dbReference type="Gene3D" id="3.40.50.300">
    <property type="entry name" value="P-loop containing nucleotide triphosphate hydrolases"/>
    <property type="match status" value="2"/>
</dbReference>
<dbReference type="SMART" id="SM00382">
    <property type="entry name" value="AAA"/>
    <property type="match status" value="2"/>
</dbReference>
<dbReference type="InterPro" id="IPR003593">
    <property type="entry name" value="AAA+_ATPase"/>
</dbReference>
<keyword evidence="3" id="KW-0175">Coiled coil</keyword>
<organism evidence="5">
    <name type="scientific">freshwater metagenome</name>
    <dbReference type="NCBI Taxonomy" id="449393"/>
    <lineage>
        <taxon>unclassified sequences</taxon>
        <taxon>metagenomes</taxon>
        <taxon>ecological metagenomes</taxon>
    </lineage>
</organism>
<evidence type="ECO:0000256" key="2">
    <source>
        <dbReference type="ARBA" id="ARBA00022840"/>
    </source>
</evidence>
<dbReference type="PANTHER" id="PTHR42855:SF2">
    <property type="entry name" value="DRUG RESISTANCE ABC TRANSPORTER,ATP-BINDING PROTEIN"/>
    <property type="match status" value="1"/>
</dbReference>
<keyword evidence="1" id="KW-0547">Nucleotide-binding</keyword>
<sequence>MGHIDATGITMILPDGRLLLDEVAFRVGDGAHAAMVGPNGAGKTTLMRIIAGDVEPFAGAVAQSGGLGVMRQFIGGIRDETTIRDLLLSLAPPRIRDAAEKYRAAEQKLNEQPESEKVQMRFAQAISDWGDAGGYDMDVLWDICTMQAIKTPFAQCQDRLVNTLSGGQQKRLALEALLRGPDEVLMLDEPDNYLDVPGKLWLEEQIKASPKTILLISHDRALLNAVADRIITVEDGRVWVHGGSFTTYHDARKARYERQEEILKRWTEEHERLKELVRTLQGQAKSSPDMASKYRAMQTRLRKFEEAGAPEAPPQDQNIKMNLRGSRTGVRVITCEQTEISGLLKPFDLEIFFGDRLAVLGPNGAGKSHLLRLFAETEADEIKVGKVWSGKKKIGARVVPGHFAQTHAHPEWVNHTPIEIVNKVKPMLLNESIGILRKYELSKQAEQKFQTLSGGQQARLQILVLELAGCNLLLLDEPTDNLDLASAEALQDALDAFQGTVIAVTHDRWFADSFDRFLYVGADGVVRETQAPQWF</sequence>